<dbReference type="PANTHER" id="PTHR43163">
    <property type="entry name" value="DIPEPTIDE TRANSPORT SYSTEM PERMEASE PROTEIN DPPB-RELATED"/>
    <property type="match status" value="1"/>
</dbReference>
<dbReference type="Gene3D" id="1.10.3720.10">
    <property type="entry name" value="MetI-like"/>
    <property type="match status" value="1"/>
</dbReference>
<evidence type="ECO:0000256" key="7">
    <source>
        <dbReference type="RuleBase" id="RU363032"/>
    </source>
</evidence>
<evidence type="ECO:0000256" key="1">
    <source>
        <dbReference type="ARBA" id="ARBA00004651"/>
    </source>
</evidence>
<dbReference type="PANTHER" id="PTHR43163:SF3">
    <property type="entry name" value="PEPTIDE ABC TRANSPORTER PERMEASE PROTEIN"/>
    <property type="match status" value="1"/>
</dbReference>
<keyword evidence="6 7" id="KW-0472">Membrane</keyword>
<evidence type="ECO:0000256" key="4">
    <source>
        <dbReference type="ARBA" id="ARBA00022692"/>
    </source>
</evidence>
<keyword evidence="2 7" id="KW-0813">Transport</keyword>
<dbReference type="PROSITE" id="PS50928">
    <property type="entry name" value="ABC_TM1"/>
    <property type="match status" value="1"/>
</dbReference>
<accession>A0A840NI03</accession>
<dbReference type="Proteomes" id="UP000580474">
    <property type="component" value="Unassembled WGS sequence"/>
</dbReference>
<dbReference type="Pfam" id="PF19300">
    <property type="entry name" value="BPD_transp_1_N"/>
    <property type="match status" value="1"/>
</dbReference>
<feature type="transmembrane region" description="Helical" evidence="7">
    <location>
        <begin position="21"/>
        <end position="46"/>
    </location>
</feature>
<sequence length="328" mass="33551">MIALAPRLRGAAPGARVLGAVLSRIGVAVAQIALVAVGVFALTALLPGDTAEVVLGEHADTGQVDALRRRLGLDEPLGTRFLDWAAGILHGDLGTSLRTGRPVVDEIAGNAATTVLLAVLTLLIVLPLALWLGARSGLRAGSRFDRSVNFAVVLLNSVPEFALALLLVGVFSVQAGWLPATAAGLSGWSLAAEPAVLVLPVAVLVAKQLSALARQVRAGVVVANSAEFATHARRAGLGARAVVLRHVLPNAIGPVLQQLGRTVDGLLGGVVVVEALFALDGLGSGFVEAVRARDLPAVQGYALLFAAVTIGVNAVVDLAARRFRAGAR</sequence>
<evidence type="ECO:0000256" key="6">
    <source>
        <dbReference type="ARBA" id="ARBA00023136"/>
    </source>
</evidence>
<name>A0A840NI03_9PSEU</name>
<dbReference type="EMBL" id="JACHIV010000001">
    <property type="protein sequence ID" value="MBB5068929.1"/>
    <property type="molecule type" value="Genomic_DNA"/>
</dbReference>
<dbReference type="SUPFAM" id="SSF161098">
    <property type="entry name" value="MetI-like"/>
    <property type="match status" value="1"/>
</dbReference>
<organism evidence="9 10">
    <name type="scientific">Saccharopolyspora gloriosae</name>
    <dbReference type="NCBI Taxonomy" id="455344"/>
    <lineage>
        <taxon>Bacteria</taxon>
        <taxon>Bacillati</taxon>
        <taxon>Actinomycetota</taxon>
        <taxon>Actinomycetes</taxon>
        <taxon>Pseudonocardiales</taxon>
        <taxon>Pseudonocardiaceae</taxon>
        <taxon>Saccharopolyspora</taxon>
    </lineage>
</organism>
<evidence type="ECO:0000313" key="9">
    <source>
        <dbReference type="EMBL" id="MBB5068929.1"/>
    </source>
</evidence>
<feature type="transmembrane region" description="Helical" evidence="7">
    <location>
        <begin position="266"/>
        <end position="287"/>
    </location>
</feature>
<proteinExistence type="inferred from homology"/>
<evidence type="ECO:0000256" key="2">
    <source>
        <dbReference type="ARBA" id="ARBA00022448"/>
    </source>
</evidence>
<evidence type="ECO:0000256" key="3">
    <source>
        <dbReference type="ARBA" id="ARBA00022475"/>
    </source>
</evidence>
<protein>
    <submittedName>
        <fullName evidence="9">Peptide/nickel transport system permease protein</fullName>
    </submittedName>
</protein>
<dbReference type="AlphaFoldDB" id="A0A840NI03"/>
<dbReference type="CDD" id="cd06261">
    <property type="entry name" value="TM_PBP2"/>
    <property type="match status" value="1"/>
</dbReference>
<comment type="similarity">
    <text evidence="7">Belongs to the binding-protein-dependent transport system permease family.</text>
</comment>
<feature type="domain" description="ABC transmembrane type-1" evidence="8">
    <location>
        <begin position="111"/>
        <end position="316"/>
    </location>
</feature>
<dbReference type="GO" id="GO:0055085">
    <property type="term" value="P:transmembrane transport"/>
    <property type="evidence" value="ECO:0007669"/>
    <property type="project" value="InterPro"/>
</dbReference>
<comment type="caution">
    <text evidence="9">The sequence shown here is derived from an EMBL/GenBank/DDBJ whole genome shotgun (WGS) entry which is preliminary data.</text>
</comment>
<feature type="transmembrane region" description="Helical" evidence="7">
    <location>
        <begin position="299"/>
        <end position="320"/>
    </location>
</feature>
<keyword evidence="4 7" id="KW-0812">Transmembrane</keyword>
<gene>
    <name evidence="9" type="ORF">BJ969_002017</name>
</gene>
<reference evidence="9 10" key="1">
    <citation type="submission" date="2020-08" db="EMBL/GenBank/DDBJ databases">
        <title>Sequencing the genomes of 1000 actinobacteria strains.</title>
        <authorList>
            <person name="Klenk H.-P."/>
        </authorList>
    </citation>
    <scope>NUCLEOTIDE SEQUENCE [LARGE SCALE GENOMIC DNA]</scope>
    <source>
        <strain evidence="9 10">DSM 45582</strain>
    </source>
</reference>
<feature type="transmembrane region" description="Helical" evidence="7">
    <location>
        <begin position="153"/>
        <end position="173"/>
    </location>
</feature>
<keyword evidence="10" id="KW-1185">Reference proteome</keyword>
<evidence type="ECO:0000313" key="10">
    <source>
        <dbReference type="Proteomes" id="UP000580474"/>
    </source>
</evidence>
<dbReference type="GO" id="GO:0005886">
    <property type="term" value="C:plasma membrane"/>
    <property type="evidence" value="ECO:0007669"/>
    <property type="project" value="UniProtKB-SubCell"/>
</dbReference>
<dbReference type="InterPro" id="IPR000515">
    <property type="entry name" value="MetI-like"/>
</dbReference>
<keyword evidence="3" id="KW-1003">Cell membrane</keyword>
<dbReference type="Pfam" id="PF00528">
    <property type="entry name" value="BPD_transp_1"/>
    <property type="match status" value="1"/>
</dbReference>
<dbReference type="RefSeq" id="WP_343071322.1">
    <property type="nucleotide sequence ID" value="NZ_JACHIV010000001.1"/>
</dbReference>
<evidence type="ECO:0000259" key="8">
    <source>
        <dbReference type="PROSITE" id="PS50928"/>
    </source>
</evidence>
<dbReference type="InterPro" id="IPR045621">
    <property type="entry name" value="BPD_transp_1_N"/>
</dbReference>
<feature type="transmembrane region" description="Helical" evidence="7">
    <location>
        <begin position="107"/>
        <end position="132"/>
    </location>
</feature>
<comment type="subcellular location">
    <subcellularLocation>
        <location evidence="1 7">Cell membrane</location>
        <topology evidence="1 7">Multi-pass membrane protein</topology>
    </subcellularLocation>
</comment>
<evidence type="ECO:0000256" key="5">
    <source>
        <dbReference type="ARBA" id="ARBA00022989"/>
    </source>
</evidence>
<feature type="transmembrane region" description="Helical" evidence="7">
    <location>
        <begin position="185"/>
        <end position="206"/>
    </location>
</feature>
<dbReference type="InterPro" id="IPR035906">
    <property type="entry name" value="MetI-like_sf"/>
</dbReference>
<keyword evidence="5 7" id="KW-1133">Transmembrane helix</keyword>